<protein>
    <recommendedName>
        <fullName evidence="3">Deazaflavin-dependent nitroreductase</fullName>
    </recommendedName>
</protein>
<dbReference type="InterPro" id="IPR004378">
    <property type="entry name" value="F420H2_quin_Rdtase"/>
</dbReference>
<dbReference type="AlphaFoldDB" id="A0A051TYJ4"/>
<organism evidence="1 2">
    <name type="scientific">Mycobacterium [tuberculosis] TKK-01-0051</name>
    <dbReference type="NCBI Taxonomy" id="1324261"/>
    <lineage>
        <taxon>Bacteria</taxon>
        <taxon>Bacillati</taxon>
        <taxon>Actinomycetota</taxon>
        <taxon>Actinomycetes</taxon>
        <taxon>Mycobacteriales</taxon>
        <taxon>Mycobacteriaceae</taxon>
        <taxon>Mycobacterium</taxon>
        <taxon>Mycobacterium avium complex (MAC)</taxon>
    </lineage>
</organism>
<keyword evidence="2" id="KW-1185">Reference proteome</keyword>
<name>A0A051TYJ4_9MYCO</name>
<gene>
    <name evidence="1" type="ORF">K875_02973</name>
</gene>
<dbReference type="Gene3D" id="2.30.110.10">
    <property type="entry name" value="Electron Transport, Fmn-binding Protein, Chain A"/>
    <property type="match status" value="1"/>
</dbReference>
<dbReference type="Proteomes" id="UP000025947">
    <property type="component" value="Unassembled WGS sequence"/>
</dbReference>
<reference evidence="1 2" key="1">
    <citation type="submission" date="2014-04" db="EMBL/GenBank/DDBJ databases">
        <title>The Genome Sequence of Mycobacterium tuberculosis TKK-01-0051.</title>
        <authorList>
            <consortium name="The Broad Institute Genomics Platform"/>
            <consortium name="The Broad Institute Genome Sequencing Center for Infectious Disease"/>
            <person name="Earl A.M."/>
            <person name="Cohen K."/>
            <person name="Pym A."/>
            <person name="Bishai W."/>
            <person name="Maharaj K."/>
            <person name="Desjardins C."/>
            <person name="Abeel T."/>
            <person name="Young S."/>
            <person name="Zeng Q."/>
            <person name="Gargeya S."/>
            <person name="Abouelleil A."/>
            <person name="Alvarado L."/>
            <person name="Chapman S.B."/>
            <person name="Gainer-Dewar J."/>
            <person name="Goldberg J."/>
            <person name="Griggs A."/>
            <person name="Gujja S."/>
            <person name="Hansen M."/>
            <person name="Howarth C."/>
            <person name="Imamovic A."/>
            <person name="Larimer J."/>
            <person name="Murphy C."/>
            <person name="Naylor J."/>
            <person name="Pearson M."/>
            <person name="Poon T.W."/>
            <person name="Priest M."/>
            <person name="Roberts A."/>
            <person name="Saif S."/>
            <person name="Shea T."/>
            <person name="Sykes S."/>
            <person name="Wortman J."/>
            <person name="Nusbaum C."/>
            <person name="Birren B."/>
        </authorList>
    </citation>
    <scope>NUCLEOTIDE SEQUENCE [LARGE SCALE GENOMIC DNA]</scope>
    <source>
        <strain evidence="1 2">TKK-01-0051</strain>
    </source>
</reference>
<dbReference type="NCBIfam" id="TIGR00026">
    <property type="entry name" value="hi_GC_TIGR00026"/>
    <property type="match status" value="1"/>
</dbReference>
<proteinExistence type="predicted"/>
<dbReference type="EMBL" id="JLXW01000008">
    <property type="protein sequence ID" value="KBZ62052.1"/>
    <property type="molecule type" value="Genomic_DNA"/>
</dbReference>
<dbReference type="PATRIC" id="fig|1324261.3.peg.2993"/>
<dbReference type="RefSeq" id="WP_044485616.1">
    <property type="nucleotide sequence ID" value="NZ_KK328284.1"/>
</dbReference>
<dbReference type="HOGENOM" id="CLU_145411_0_0_11"/>
<accession>A0A051TYJ4</accession>
<evidence type="ECO:0000313" key="2">
    <source>
        <dbReference type="Proteomes" id="UP000025947"/>
    </source>
</evidence>
<comment type="caution">
    <text evidence="1">The sequence shown here is derived from an EMBL/GenBank/DDBJ whole genome shotgun (WGS) entry which is preliminary data.</text>
</comment>
<evidence type="ECO:0008006" key="3">
    <source>
        <dbReference type="Google" id="ProtNLM"/>
    </source>
</evidence>
<dbReference type="SUPFAM" id="SSF50475">
    <property type="entry name" value="FMN-binding split barrel"/>
    <property type="match status" value="1"/>
</dbReference>
<evidence type="ECO:0000313" key="1">
    <source>
        <dbReference type="EMBL" id="KBZ62052.1"/>
    </source>
</evidence>
<sequence>MSDFAKLKRQVVHRVQRLVVNPVGRQLPMTMLETTGRKSGQPRRTAVGGRVVDNQFWMVSEHGEHSDYVRNIKADPAVRVRVGGRWRNGTAHLLPDDDAVRRLGNLPRLNSAVVRLMGSDLLTIRIDLD</sequence>
<dbReference type="GO" id="GO:0016491">
    <property type="term" value="F:oxidoreductase activity"/>
    <property type="evidence" value="ECO:0007669"/>
    <property type="project" value="InterPro"/>
</dbReference>
<dbReference type="InterPro" id="IPR012349">
    <property type="entry name" value="Split_barrel_FMN-bd"/>
</dbReference>
<dbReference type="Pfam" id="PF04075">
    <property type="entry name" value="F420H2_quin_red"/>
    <property type="match status" value="1"/>
</dbReference>